<keyword evidence="4" id="KW-0805">Transcription regulation</keyword>
<proteinExistence type="inferred from homology"/>
<dbReference type="InterPro" id="IPR027268">
    <property type="entry name" value="Peptidase_M4/M1_CTD_sf"/>
</dbReference>
<dbReference type="InterPro" id="IPR057991">
    <property type="entry name" value="TPR_TAF2_C"/>
</dbReference>
<dbReference type="InParanoid" id="A0A316VPR6"/>
<evidence type="ECO:0000256" key="8">
    <source>
        <dbReference type="ARBA" id="ARBA00025346"/>
    </source>
</evidence>
<dbReference type="PROSITE" id="PS50014">
    <property type="entry name" value="BROMODOMAIN_2"/>
    <property type="match status" value="3"/>
</dbReference>
<dbReference type="PANTHER" id="PTHR15137:SF9">
    <property type="entry name" value="TRANSCRIPTION INITIATION FACTOR TFIID SUBUNIT 2"/>
    <property type="match status" value="1"/>
</dbReference>
<dbReference type="InterPro" id="IPR042097">
    <property type="entry name" value="Aminopeptidase_N-like_N_sf"/>
</dbReference>
<comment type="subcellular location">
    <subcellularLocation>
        <location evidence="1">Nucleus</location>
    </subcellularLocation>
</comment>
<dbReference type="FunFam" id="1.10.390.10:FF:000011">
    <property type="entry name" value="Transcription initiation factor TFIID subunit"/>
    <property type="match status" value="1"/>
</dbReference>
<feature type="domain" description="Bromo" evidence="12">
    <location>
        <begin position="1634"/>
        <end position="1706"/>
    </location>
</feature>
<dbReference type="GO" id="GO:0016251">
    <property type="term" value="F:RNA polymerase II general transcription initiation factor activity"/>
    <property type="evidence" value="ECO:0007669"/>
    <property type="project" value="TreeGrafter"/>
</dbReference>
<dbReference type="FunCoup" id="A0A316VPR6">
    <property type="interactions" value="462"/>
</dbReference>
<feature type="compositionally biased region" description="Polar residues" evidence="11">
    <location>
        <begin position="1350"/>
        <end position="1360"/>
    </location>
</feature>
<evidence type="ECO:0000256" key="6">
    <source>
        <dbReference type="ARBA" id="ARBA00023163"/>
    </source>
</evidence>
<gene>
    <name evidence="13" type="ORF">IE81DRAFT_368922</name>
</gene>
<dbReference type="SUPFAM" id="SSF47370">
    <property type="entry name" value="Bromodomain"/>
    <property type="match status" value="3"/>
</dbReference>
<feature type="compositionally biased region" description="Low complexity" evidence="11">
    <location>
        <begin position="1740"/>
        <end position="1757"/>
    </location>
</feature>
<feature type="compositionally biased region" description="Low complexity" evidence="11">
    <location>
        <begin position="1434"/>
        <end position="1461"/>
    </location>
</feature>
<evidence type="ECO:0000313" key="13">
    <source>
        <dbReference type="EMBL" id="PWN39639.1"/>
    </source>
</evidence>
<feature type="region of interest" description="Disordered" evidence="11">
    <location>
        <begin position="1728"/>
        <end position="1757"/>
    </location>
</feature>
<dbReference type="InterPro" id="IPR018359">
    <property type="entry name" value="Bromodomain_CS"/>
</dbReference>
<protein>
    <recommendedName>
        <fullName evidence="3">Transcription initiation factor TFIID subunit 2</fullName>
    </recommendedName>
    <alternativeName>
        <fullName evidence="9">TBP-associated factor 2</fullName>
    </alternativeName>
</protein>
<accession>A0A316VPR6</accession>
<dbReference type="GO" id="GO:0006325">
    <property type="term" value="P:chromatin organization"/>
    <property type="evidence" value="ECO:0007669"/>
    <property type="project" value="UniProtKB-ARBA"/>
</dbReference>
<dbReference type="Gene3D" id="2.60.40.1730">
    <property type="entry name" value="tricorn interacting facor f3 domain"/>
    <property type="match status" value="1"/>
</dbReference>
<keyword evidence="14" id="KW-1185">Reference proteome</keyword>
<sequence>MARIPSRGFTVAHQKVALDLDLERHIASGYTELTVAPTDKALRVIHLNFKGPGIQRVSINSIAADYSFVDHTSDLTLSDPSNVHLYPELKRRLYAAASDGAGGELSILIPPTINLDSSSASTPIDAPTPGGQNSELPTLLVRVEYTLVHPTEGLTFISPTPESPHRSPHLYLAPTCPDFARCWVPCVDSLWERCTWDIVLVVPATLRDAGAGQDEDVAIIALASGDLVEEVAHPHKASKSVFYFSQAVPTSVHHISIAAGPFVLYDVSSASHGAPHRTLQDSASKSQVPIHAYALVGRDGDLAPTTSTVLAAMDFYSRDYGSYPFASFSMVFVDEPPSNCHTTATLLLLSSDLLHPANVIEQALETRMVLHQALAFQWVGINIIQRTWSDTWLVQALSLYLSGLFLRRLMGQNEYRFRLRKDVDKVCAADIGMAPLCVQGCMEPPDESYLTFMNLKAPLVLHILDRRLRKAGASLGLGRVIPRVLLQAITGELVGNTLSTSSFLRTCRKVSSVDLRAFAKQWIYSSGCPTFYCSAEFNRKKLIIEFNIRQESPAAIFAAQHPHEATSSNPSQVFEGQMTARIHEADGTPYEHVFDINAASKRIEVPFNTKYKRVRRNTKRFQARQAAAAAAAQGDQDAAEAMTLIDLGFSCSLWEDEAEREKWRVADWTEEDEKIMASAPHEWIRMDADFEWIANIHFDQPDFMWVSQLERDRDVVAQMSAINALAQLPNPVSCSTLTRTVLVEKYFFRVRMEAAHALINSAVEEQDYLGLFHLLMLFRRAFCHEIPADSRAVQGLRADRVDLNEPCIPKANDFGNIAEYFVGKAIIQAISRVRNVRGRTLPQVKRFLINLLRYNDNSTNRYADEFYIAGIIEALSGAFVPATSRLYGGFVPADEDPDARYDEELLLEARYEVERFRELDKLVPSFHNTITLAAIDFNLVLTLANLQPVDLPLFLAYTRQGSFAPVRTAAFGAMLLMRGLQHKVITRYIFAVLQTDESRSVKRALSNAMCEALAVSIATGDFTAASILDEGQAEPTELLALTKDEAVVDSLLRPLRKDIGRSASVREGFLSALLSPAADLQTRWALLRLAEMLFKPADEHDVPFQPKLSLRVRVPSLATAAENSAAPLPTPRIRIKTTSSDVLASIAESSEVEDASTSSTTTMAQQQPKVSFSASSAAAAAPSSDSAAGTTTAPLAVKIKRSSKPKKAKPVDVAQSSGMSPSDLTVCRSMIKDLFDDRRMGKHSAAFRLPVDPVRDGAPNYFDVIDDPMDLSSMRDKLNAGLYQNRFDFKTDFDLMIRNAKTFTPSETAKVHRDAKALEQAFGKRWSAINKTIAQTEAKARGEKVVPTEAQASSSATEPQAETAAIAAEPSTSTLPGREDSPDEPLAAGSGLARTSAVTASPVPPTATPSTSAPKLGLKLKLKPKISKTASEDAGAGASPAPVGVEREASATLPAATPSAPKGAKGAEARATTSPARFLSPAPSTSSTTQTTPTHSKKFSALDPVAAGNGEPVHFKQSRAMLAALKKRPEAHWFKDPVDANALPTYYQEVKAPMDLGTVERKLLAHDYKDMGQLAADVLLIVSNAHQFNGALSAVGQDASKLEKSFRKEFAEAMVRRLEEGDKRILAGVLSRLRAEPVAFLFLEPVDTTVYWHYFDIVKREEARDLSLIGKKLKEARYDSVDAFEKDLRMMLDNCHKFNADNEEVLEFARTFEKVLQREMMGARNAISRGAASATKRKSAGPAGSAAAAAGNKRARS</sequence>
<reference evidence="13 14" key="1">
    <citation type="journal article" date="2018" name="Mol. Biol. Evol.">
        <title>Broad Genomic Sampling Reveals a Smut Pathogenic Ancestry of the Fungal Clade Ustilaginomycotina.</title>
        <authorList>
            <person name="Kijpornyongpan T."/>
            <person name="Mondo S.J."/>
            <person name="Barry K."/>
            <person name="Sandor L."/>
            <person name="Lee J."/>
            <person name="Lipzen A."/>
            <person name="Pangilinan J."/>
            <person name="LaButti K."/>
            <person name="Hainaut M."/>
            <person name="Henrissat B."/>
            <person name="Grigoriev I.V."/>
            <person name="Spatafora J.W."/>
            <person name="Aime M.C."/>
        </authorList>
    </citation>
    <scope>NUCLEOTIDE SEQUENCE [LARGE SCALE GENOMIC DNA]</scope>
    <source>
        <strain evidence="13 14">MCA 4658</strain>
    </source>
</reference>
<evidence type="ECO:0000259" key="12">
    <source>
        <dbReference type="PROSITE" id="PS50014"/>
    </source>
</evidence>
<name>A0A316VPR6_9BASI</name>
<evidence type="ECO:0000313" key="14">
    <source>
        <dbReference type="Proteomes" id="UP000245783"/>
    </source>
</evidence>
<feature type="region of interest" description="Disordered" evidence="11">
    <location>
        <begin position="1339"/>
        <end position="1496"/>
    </location>
</feature>
<keyword evidence="5 10" id="KW-0103">Bromodomain</keyword>
<dbReference type="Proteomes" id="UP000245783">
    <property type="component" value="Unassembled WGS sequence"/>
</dbReference>
<dbReference type="Pfam" id="PF00439">
    <property type="entry name" value="Bromodomain"/>
    <property type="match status" value="3"/>
</dbReference>
<evidence type="ECO:0000256" key="1">
    <source>
        <dbReference type="ARBA" id="ARBA00004123"/>
    </source>
</evidence>
<dbReference type="Gene3D" id="1.20.920.10">
    <property type="entry name" value="Bromodomain-like"/>
    <property type="match status" value="3"/>
</dbReference>
<dbReference type="GeneID" id="37039062"/>
<dbReference type="Pfam" id="PF25577">
    <property type="entry name" value="TPR_TAF2_C"/>
    <property type="match status" value="1"/>
</dbReference>
<dbReference type="GO" id="GO:0000976">
    <property type="term" value="F:transcription cis-regulatory region binding"/>
    <property type="evidence" value="ECO:0007669"/>
    <property type="project" value="TreeGrafter"/>
</dbReference>
<evidence type="ECO:0000256" key="5">
    <source>
        <dbReference type="ARBA" id="ARBA00023117"/>
    </source>
</evidence>
<evidence type="ECO:0000256" key="9">
    <source>
        <dbReference type="ARBA" id="ARBA00076306"/>
    </source>
</evidence>
<dbReference type="RefSeq" id="XP_025366799.1">
    <property type="nucleotide sequence ID" value="XM_025517192.1"/>
</dbReference>
<organism evidence="13 14">
    <name type="scientific">Ceraceosorus guamensis</name>
    <dbReference type="NCBI Taxonomy" id="1522189"/>
    <lineage>
        <taxon>Eukaryota</taxon>
        <taxon>Fungi</taxon>
        <taxon>Dikarya</taxon>
        <taxon>Basidiomycota</taxon>
        <taxon>Ustilaginomycotina</taxon>
        <taxon>Exobasidiomycetes</taxon>
        <taxon>Ceraceosorales</taxon>
        <taxon>Ceraceosoraceae</taxon>
        <taxon>Ceraceosorus</taxon>
    </lineage>
</organism>
<dbReference type="SMART" id="SM00297">
    <property type="entry name" value="BROMO"/>
    <property type="match status" value="3"/>
</dbReference>
<dbReference type="InterPro" id="IPR001487">
    <property type="entry name" value="Bromodomain"/>
</dbReference>
<dbReference type="EMBL" id="KZ819453">
    <property type="protein sequence ID" value="PWN39639.1"/>
    <property type="molecule type" value="Genomic_DNA"/>
</dbReference>
<comment type="function">
    <text evidence="8">Functions as a component of the DNA-binding general transcription factor complex TFIID. Binding of TFIID to a promoter (with or without TATA element) is the initial step in pre-initiation complex (PIC) formation. TFIID plays a key role in the regulation of gene expression by RNA polymerase II through different activities such as transcription activator interaction, core promoter recognition and selectivity, TFIIA and TFIIB interaction, chromatin modification (histone acetylation by TAF1), facilitation of DNA opening and initiation of transcription.</text>
</comment>
<feature type="domain" description="Bromo" evidence="12">
    <location>
        <begin position="1239"/>
        <end position="1311"/>
    </location>
</feature>
<dbReference type="GO" id="GO:0005669">
    <property type="term" value="C:transcription factor TFIID complex"/>
    <property type="evidence" value="ECO:0007669"/>
    <property type="project" value="InterPro"/>
</dbReference>
<evidence type="ECO:0000256" key="3">
    <source>
        <dbReference type="ARBA" id="ARBA00017363"/>
    </source>
</evidence>
<keyword evidence="6" id="KW-0804">Transcription</keyword>
<dbReference type="PROSITE" id="PS00633">
    <property type="entry name" value="BROMODOMAIN_1"/>
    <property type="match status" value="2"/>
</dbReference>
<comment type="similarity">
    <text evidence="2">Belongs to the TAF2 family.</text>
</comment>
<evidence type="ECO:0000256" key="2">
    <source>
        <dbReference type="ARBA" id="ARBA00010937"/>
    </source>
</evidence>
<feature type="domain" description="Bromo" evidence="12">
    <location>
        <begin position="1526"/>
        <end position="1596"/>
    </location>
</feature>
<feature type="compositionally biased region" description="Low complexity" evidence="11">
    <location>
        <begin position="1408"/>
        <end position="1417"/>
    </location>
</feature>
<dbReference type="Pfam" id="PF25316">
    <property type="entry name" value="TAF2_3rd"/>
    <property type="match status" value="1"/>
</dbReference>
<dbReference type="STRING" id="1522189.A0A316VPR6"/>
<dbReference type="PRINTS" id="PR00503">
    <property type="entry name" value="BROMODOMAIN"/>
</dbReference>
<evidence type="ECO:0000256" key="4">
    <source>
        <dbReference type="ARBA" id="ARBA00023015"/>
    </source>
</evidence>
<feature type="compositionally biased region" description="Low complexity" evidence="11">
    <location>
        <begin position="1480"/>
        <end position="1494"/>
    </location>
</feature>
<evidence type="ECO:0000256" key="7">
    <source>
        <dbReference type="ARBA" id="ARBA00023242"/>
    </source>
</evidence>
<dbReference type="GO" id="GO:0003682">
    <property type="term" value="F:chromatin binding"/>
    <property type="evidence" value="ECO:0007669"/>
    <property type="project" value="TreeGrafter"/>
</dbReference>
<dbReference type="InterPro" id="IPR036427">
    <property type="entry name" value="Bromodomain-like_sf"/>
</dbReference>
<dbReference type="Gene3D" id="1.10.390.10">
    <property type="entry name" value="Neutral Protease Domain 2"/>
    <property type="match status" value="1"/>
</dbReference>
<dbReference type="InterPro" id="IPR057345">
    <property type="entry name" value="Ig-like_TAF2"/>
</dbReference>
<dbReference type="InterPro" id="IPR037813">
    <property type="entry name" value="TAF2"/>
</dbReference>
<dbReference type="GO" id="GO:0006367">
    <property type="term" value="P:transcription initiation at RNA polymerase II promoter"/>
    <property type="evidence" value="ECO:0007669"/>
    <property type="project" value="TreeGrafter"/>
</dbReference>
<evidence type="ECO:0000256" key="10">
    <source>
        <dbReference type="PROSITE-ProRule" id="PRU00035"/>
    </source>
</evidence>
<keyword evidence="7" id="KW-0539">Nucleus</keyword>
<evidence type="ECO:0000256" key="11">
    <source>
        <dbReference type="SAM" id="MobiDB-lite"/>
    </source>
</evidence>
<dbReference type="CDD" id="cd04369">
    <property type="entry name" value="Bromodomain"/>
    <property type="match status" value="1"/>
</dbReference>
<dbReference type="OrthoDB" id="308861at2759"/>
<dbReference type="PANTHER" id="PTHR15137">
    <property type="entry name" value="TRANSCRIPTION INITIATION FACTOR TFIID"/>
    <property type="match status" value="1"/>
</dbReference>
<dbReference type="SUPFAM" id="SSF63737">
    <property type="entry name" value="Leukotriene A4 hydrolase N-terminal domain"/>
    <property type="match status" value="1"/>
</dbReference>
<dbReference type="SUPFAM" id="SSF55486">
    <property type="entry name" value="Metalloproteases ('zincins'), catalytic domain"/>
    <property type="match status" value="1"/>
</dbReference>
<dbReference type="CDD" id="cd09839">
    <property type="entry name" value="M1_like_TAF2"/>
    <property type="match status" value="1"/>
</dbReference>